<dbReference type="EMBL" id="SBKU01000007">
    <property type="protein sequence ID" value="RYQ68431.1"/>
    <property type="molecule type" value="Genomic_DNA"/>
</dbReference>
<sequence>MQSIRKRYGLTLDNICAAAHKYGTTWTPGFLNGMRRNRSAASLPNLLVLCKCLSDLTGEQILLPDLFDGKELVELDNGAKIRQSELRKALNGRSYHIDTVSVLEAATAALISEIPNLMTQLSDTIITTAQTVYGSRFVSHAPTLSESRAAKRLGLSPAATAGLCLLEYGDFLDDVTERLAGENATPQLRGRRTREVSERLDRVLDGILETGKMPSYWFSHEAKDVAEDDTQWIADHLDQFDYAAKHGDTEAEQEAYEDLP</sequence>
<proteinExistence type="predicted"/>
<evidence type="ECO:0000313" key="2">
    <source>
        <dbReference type="Proteomes" id="UP000293268"/>
    </source>
</evidence>
<dbReference type="AlphaFoldDB" id="A0A4Q5BG09"/>
<reference evidence="1 2" key="1">
    <citation type="submission" date="2019-01" db="EMBL/GenBank/DDBJ databases">
        <title>Unveiling genomic diversity among members of the Bifidobacterium pseudolongum species, a widely distributed gut commensal of the animal kingdom.</title>
        <authorList>
            <person name="Lugli G.A."/>
            <person name="Duranti S."/>
            <person name="Albert K."/>
            <person name="Mancabelli L."/>
            <person name="Napoli S."/>
            <person name="Viappiani A."/>
            <person name="Anzalone R."/>
            <person name="Longhi G."/>
            <person name="Milani C."/>
            <person name="Turroni F."/>
            <person name="Alessandri G."/>
            <person name="Sela D.A."/>
            <person name="Van Sinderen D."/>
            <person name="Ventura M."/>
        </authorList>
    </citation>
    <scope>NUCLEOTIDE SEQUENCE [LARGE SCALE GENOMIC DNA]</scope>
    <source>
        <strain evidence="1 2">2072B</strain>
    </source>
</reference>
<protein>
    <submittedName>
        <fullName evidence="1">Uncharacterized protein</fullName>
    </submittedName>
</protein>
<gene>
    <name evidence="1" type="ORF">PG2072B_1034</name>
</gene>
<organism evidence="1 2">
    <name type="scientific">Bifidobacterium pseudolongum subsp. globosum</name>
    <dbReference type="NCBI Taxonomy" id="1690"/>
    <lineage>
        <taxon>Bacteria</taxon>
        <taxon>Bacillati</taxon>
        <taxon>Actinomycetota</taxon>
        <taxon>Actinomycetes</taxon>
        <taxon>Bifidobacteriales</taxon>
        <taxon>Bifidobacteriaceae</taxon>
        <taxon>Bifidobacterium</taxon>
    </lineage>
</organism>
<accession>A0A4Q5BG09</accession>
<comment type="caution">
    <text evidence="1">The sequence shown here is derived from an EMBL/GenBank/DDBJ whole genome shotgun (WGS) entry which is preliminary data.</text>
</comment>
<evidence type="ECO:0000313" key="1">
    <source>
        <dbReference type="EMBL" id="RYQ68431.1"/>
    </source>
</evidence>
<dbReference type="Proteomes" id="UP000293268">
    <property type="component" value="Unassembled WGS sequence"/>
</dbReference>
<name>A0A4Q5BG09_9BIFI</name>